<dbReference type="InterPro" id="IPR013783">
    <property type="entry name" value="Ig-like_fold"/>
</dbReference>
<dbReference type="AlphaFoldDB" id="A0A8C6X1J9"/>
<dbReference type="PANTHER" id="PTHR19944">
    <property type="entry name" value="MHC CLASS II-RELATED"/>
    <property type="match status" value="1"/>
</dbReference>
<dbReference type="InterPro" id="IPR003006">
    <property type="entry name" value="Ig/MHC_CS"/>
</dbReference>
<feature type="region of interest" description="Disordered" evidence="1">
    <location>
        <begin position="1"/>
        <end position="31"/>
    </location>
</feature>
<keyword evidence="2" id="KW-0472">Membrane</keyword>
<feature type="domain" description="Immunoglobulin C1-set" evidence="3">
    <location>
        <begin position="128"/>
        <end position="188"/>
    </location>
</feature>
<evidence type="ECO:0000313" key="5">
    <source>
        <dbReference type="Proteomes" id="UP000694559"/>
    </source>
</evidence>
<dbReference type="InterPro" id="IPR050160">
    <property type="entry name" value="MHC/Immunoglobulin"/>
</dbReference>
<evidence type="ECO:0000313" key="4">
    <source>
        <dbReference type="Ensembl" id="ENSNNAP00000002806.1"/>
    </source>
</evidence>
<dbReference type="GeneTree" id="ENSGT00950000183127"/>
<keyword evidence="5" id="KW-1185">Reference proteome</keyword>
<proteinExistence type="predicted"/>
<sequence length="254" mass="28136">MGESLKEAPPLSFSPCPPDPSPASLPSSLGLKSPLPPPGVPSFRISPTTLPSSVGPLPTWKHKCRFLNGMQWVRFLLRWNNDKKFLQYTKAQVDSVTHLTTAVIHLTTVARKVPTVTISRTKMDLAFHNTLLLCTWLKNSRLEEEGMAFREELQNGDWTYQLQVMLDTQPQQGDIYACQVGHASLEAPITIQWEPHSSSSARNKLWTGIMGSMIGVAFLAVGLFSYLKSKKGESGRLEESLWGGKHLGEASHQA</sequence>
<protein>
    <recommendedName>
        <fullName evidence="3">Immunoglobulin C1-set domain-containing protein</fullName>
    </recommendedName>
</protein>
<dbReference type="Ensembl" id="ENSNNAT00000002955.1">
    <property type="protein sequence ID" value="ENSNNAP00000002806.1"/>
    <property type="gene ID" value="ENSNNAG00000001937.1"/>
</dbReference>
<dbReference type="Proteomes" id="UP000694559">
    <property type="component" value="Unplaced"/>
</dbReference>
<reference evidence="4" key="2">
    <citation type="submission" date="2025-09" db="UniProtKB">
        <authorList>
            <consortium name="Ensembl"/>
        </authorList>
    </citation>
    <scope>IDENTIFICATION</scope>
</reference>
<feature type="transmembrane region" description="Helical" evidence="2">
    <location>
        <begin position="205"/>
        <end position="227"/>
    </location>
</feature>
<keyword evidence="2" id="KW-0812">Transmembrane</keyword>
<evidence type="ECO:0000256" key="1">
    <source>
        <dbReference type="SAM" id="MobiDB-lite"/>
    </source>
</evidence>
<evidence type="ECO:0000256" key="2">
    <source>
        <dbReference type="SAM" id="Phobius"/>
    </source>
</evidence>
<keyword evidence="2" id="KW-1133">Transmembrane helix</keyword>
<dbReference type="PANTHER" id="PTHR19944:SF99">
    <property type="entry name" value="HLA CLASS II HISTOCOMPATIBILITY ANTIGEN, DRB1 BETA CHAIN"/>
    <property type="match status" value="1"/>
</dbReference>
<dbReference type="Pfam" id="PF07654">
    <property type="entry name" value="C1-set"/>
    <property type="match status" value="1"/>
</dbReference>
<name>A0A8C6X1J9_NAJNA</name>
<dbReference type="Gene3D" id="2.60.40.10">
    <property type="entry name" value="Immunoglobulins"/>
    <property type="match status" value="1"/>
</dbReference>
<reference evidence="4" key="1">
    <citation type="submission" date="2025-08" db="UniProtKB">
        <authorList>
            <consortium name="Ensembl"/>
        </authorList>
    </citation>
    <scope>IDENTIFICATION</scope>
</reference>
<organism evidence="4 5">
    <name type="scientific">Naja naja</name>
    <name type="common">Indian cobra</name>
    <dbReference type="NCBI Taxonomy" id="35670"/>
    <lineage>
        <taxon>Eukaryota</taxon>
        <taxon>Metazoa</taxon>
        <taxon>Chordata</taxon>
        <taxon>Craniata</taxon>
        <taxon>Vertebrata</taxon>
        <taxon>Euteleostomi</taxon>
        <taxon>Lepidosauria</taxon>
        <taxon>Squamata</taxon>
        <taxon>Bifurcata</taxon>
        <taxon>Unidentata</taxon>
        <taxon>Episquamata</taxon>
        <taxon>Toxicofera</taxon>
        <taxon>Serpentes</taxon>
        <taxon>Colubroidea</taxon>
        <taxon>Elapidae</taxon>
        <taxon>Elapinae</taxon>
        <taxon>Naja</taxon>
    </lineage>
</organism>
<evidence type="ECO:0000259" key="3">
    <source>
        <dbReference type="SMART" id="SM00407"/>
    </source>
</evidence>
<dbReference type="SMART" id="SM00407">
    <property type="entry name" value="IGc1"/>
    <property type="match status" value="1"/>
</dbReference>
<dbReference type="PROSITE" id="PS00290">
    <property type="entry name" value="IG_MHC"/>
    <property type="match status" value="1"/>
</dbReference>
<dbReference type="InterPro" id="IPR003597">
    <property type="entry name" value="Ig_C1-set"/>
</dbReference>
<accession>A0A8C6X1J9</accession>
<dbReference type="SUPFAM" id="SSF48726">
    <property type="entry name" value="Immunoglobulin"/>
    <property type="match status" value="1"/>
</dbReference>
<dbReference type="InterPro" id="IPR036179">
    <property type="entry name" value="Ig-like_dom_sf"/>
</dbReference>
<dbReference type="OrthoDB" id="9038477at2759"/>